<organism evidence="3 4">
    <name type="scientific">Dyadobacter koreensis</name>
    <dbReference type="NCBI Taxonomy" id="408657"/>
    <lineage>
        <taxon>Bacteria</taxon>
        <taxon>Pseudomonadati</taxon>
        <taxon>Bacteroidota</taxon>
        <taxon>Cytophagia</taxon>
        <taxon>Cytophagales</taxon>
        <taxon>Spirosomataceae</taxon>
        <taxon>Dyadobacter</taxon>
    </lineage>
</organism>
<feature type="transmembrane region" description="Helical" evidence="1">
    <location>
        <begin position="49"/>
        <end position="66"/>
    </location>
</feature>
<dbReference type="OrthoDB" id="1524985at2"/>
<dbReference type="STRING" id="408657.SAMN04487995_4039"/>
<dbReference type="Proteomes" id="UP000199532">
    <property type="component" value="Unassembled WGS sequence"/>
</dbReference>
<keyword evidence="4" id="KW-1185">Reference proteome</keyword>
<feature type="transmembrane region" description="Helical" evidence="1">
    <location>
        <begin position="20"/>
        <end position="37"/>
    </location>
</feature>
<evidence type="ECO:0000313" key="4">
    <source>
        <dbReference type="Proteomes" id="UP000199532"/>
    </source>
</evidence>
<protein>
    <submittedName>
        <fullName evidence="3">VanZ like family protein</fullName>
    </submittedName>
</protein>
<evidence type="ECO:0000256" key="1">
    <source>
        <dbReference type="SAM" id="Phobius"/>
    </source>
</evidence>
<keyword evidence="1" id="KW-0812">Transmembrane</keyword>
<keyword evidence="1" id="KW-0472">Membrane</keyword>
<name>A0A1H6XKM9_9BACT</name>
<proteinExistence type="predicted"/>
<dbReference type="InterPro" id="IPR006976">
    <property type="entry name" value="VanZ-like"/>
</dbReference>
<feature type="transmembrane region" description="Helical" evidence="1">
    <location>
        <begin position="103"/>
        <end position="121"/>
    </location>
</feature>
<sequence>MKIIFAVQSFFNVFAKNSWIAIIWTLIILAVCTWPGQDIPDPPFPNFDKLVHGGMFVVWAVLWLLPYPNKRKLIIVLGMAYGLGIEFYQQILPFDRTFDWWDAVADSVGVLLGYSFKTLIIDRYLQRLY</sequence>
<dbReference type="EMBL" id="FNXY01000006">
    <property type="protein sequence ID" value="SEJ29661.1"/>
    <property type="molecule type" value="Genomic_DNA"/>
</dbReference>
<reference evidence="3 4" key="1">
    <citation type="submission" date="2016-10" db="EMBL/GenBank/DDBJ databases">
        <authorList>
            <person name="de Groot N.N."/>
        </authorList>
    </citation>
    <scope>NUCLEOTIDE SEQUENCE [LARGE SCALE GENOMIC DNA]</scope>
    <source>
        <strain evidence="3 4">DSM 19938</strain>
    </source>
</reference>
<dbReference type="PANTHER" id="PTHR28008:SF1">
    <property type="entry name" value="DOMAIN PROTEIN, PUTATIVE (AFU_ORTHOLOGUE AFUA_3G10980)-RELATED"/>
    <property type="match status" value="1"/>
</dbReference>
<evidence type="ECO:0000259" key="2">
    <source>
        <dbReference type="Pfam" id="PF04892"/>
    </source>
</evidence>
<accession>A0A1H6XKM9</accession>
<dbReference type="RefSeq" id="WP_090338042.1">
    <property type="nucleotide sequence ID" value="NZ_FNXY01000006.1"/>
</dbReference>
<dbReference type="PANTHER" id="PTHR28008">
    <property type="entry name" value="DOMAIN PROTEIN, PUTATIVE (AFU_ORTHOLOGUE AFUA_3G10980)-RELATED"/>
    <property type="match status" value="1"/>
</dbReference>
<feature type="domain" description="VanZ-like" evidence="2">
    <location>
        <begin position="12"/>
        <end position="116"/>
    </location>
</feature>
<feature type="transmembrane region" description="Helical" evidence="1">
    <location>
        <begin position="73"/>
        <end position="91"/>
    </location>
</feature>
<gene>
    <name evidence="3" type="ORF">SAMN04487995_4039</name>
</gene>
<dbReference type="Pfam" id="PF04892">
    <property type="entry name" value="VanZ"/>
    <property type="match status" value="1"/>
</dbReference>
<keyword evidence="1" id="KW-1133">Transmembrane helix</keyword>
<dbReference type="AlphaFoldDB" id="A0A1H6XKM9"/>
<evidence type="ECO:0000313" key="3">
    <source>
        <dbReference type="EMBL" id="SEJ29661.1"/>
    </source>
</evidence>